<evidence type="ECO:0000256" key="8">
    <source>
        <dbReference type="ARBA" id="ARBA00022989"/>
    </source>
</evidence>
<dbReference type="InterPro" id="IPR002528">
    <property type="entry name" value="MATE_fam"/>
</dbReference>
<keyword evidence="8 12" id="KW-1133">Transmembrane helix</keyword>
<feature type="transmembrane region" description="Helical" evidence="12">
    <location>
        <begin position="129"/>
        <end position="150"/>
    </location>
</feature>
<proteinExistence type="predicted"/>
<keyword evidence="7 12" id="KW-0812">Transmembrane</keyword>
<evidence type="ECO:0000256" key="6">
    <source>
        <dbReference type="ARBA" id="ARBA00022475"/>
    </source>
</evidence>
<evidence type="ECO:0000256" key="10">
    <source>
        <dbReference type="ARBA" id="ARBA00023136"/>
    </source>
</evidence>
<accession>G5KF98</accession>
<keyword evidence="9" id="KW-0406">Ion transport</keyword>
<dbReference type="NCBIfam" id="TIGR00797">
    <property type="entry name" value="matE"/>
    <property type="match status" value="1"/>
</dbReference>
<feature type="transmembrane region" description="Helical" evidence="12">
    <location>
        <begin position="335"/>
        <end position="360"/>
    </location>
</feature>
<comment type="function">
    <text evidence="1">Multidrug efflux pump.</text>
</comment>
<evidence type="ECO:0000256" key="1">
    <source>
        <dbReference type="ARBA" id="ARBA00003408"/>
    </source>
</evidence>
<dbReference type="GO" id="GO:0042910">
    <property type="term" value="F:xenobiotic transmembrane transporter activity"/>
    <property type="evidence" value="ECO:0007669"/>
    <property type="project" value="InterPro"/>
</dbReference>
<dbReference type="InterPro" id="IPR048279">
    <property type="entry name" value="MdtK-like"/>
</dbReference>
<dbReference type="Pfam" id="PF01554">
    <property type="entry name" value="MatE"/>
    <property type="match status" value="2"/>
</dbReference>
<dbReference type="PANTHER" id="PTHR43298:SF4">
    <property type="entry name" value="DRUG_SODIUM ANTIPORTER"/>
    <property type="match status" value="1"/>
</dbReference>
<keyword evidence="5" id="KW-0050">Antiport</keyword>
<feature type="transmembrane region" description="Helical" evidence="12">
    <location>
        <begin position="162"/>
        <end position="180"/>
    </location>
</feature>
<feature type="transmembrane region" description="Helical" evidence="12">
    <location>
        <begin position="303"/>
        <end position="323"/>
    </location>
</feature>
<dbReference type="STRING" id="764291.STRUR_2242"/>
<dbReference type="GO" id="GO:0015297">
    <property type="term" value="F:antiporter activity"/>
    <property type="evidence" value="ECO:0007669"/>
    <property type="project" value="UniProtKB-KW"/>
</dbReference>
<keyword evidence="4" id="KW-0813">Transport</keyword>
<comment type="subcellular location">
    <subcellularLocation>
        <location evidence="2">Cell membrane</location>
        <topology evidence="2">Multi-pass membrane protein</topology>
    </subcellularLocation>
</comment>
<dbReference type="eggNOG" id="COG0534">
    <property type="taxonomic scope" value="Bacteria"/>
</dbReference>
<dbReference type="Proteomes" id="UP000005388">
    <property type="component" value="Unassembled WGS sequence"/>
</dbReference>
<dbReference type="GO" id="GO:0005886">
    <property type="term" value="C:plasma membrane"/>
    <property type="evidence" value="ECO:0007669"/>
    <property type="project" value="UniProtKB-SubCell"/>
</dbReference>
<dbReference type="InterPro" id="IPR050222">
    <property type="entry name" value="MATE_MdtK"/>
</dbReference>
<feature type="transmembrane region" description="Helical" evidence="12">
    <location>
        <begin position="89"/>
        <end position="109"/>
    </location>
</feature>
<keyword evidence="10 12" id="KW-0472">Membrane</keyword>
<dbReference type="PANTHER" id="PTHR43298">
    <property type="entry name" value="MULTIDRUG RESISTANCE PROTEIN NORM-RELATED"/>
    <property type="match status" value="1"/>
</dbReference>
<evidence type="ECO:0000256" key="7">
    <source>
        <dbReference type="ARBA" id="ARBA00022692"/>
    </source>
</evidence>
<name>G5KF98_9STRE</name>
<evidence type="ECO:0000256" key="9">
    <source>
        <dbReference type="ARBA" id="ARBA00023065"/>
    </source>
</evidence>
<reference evidence="13 14" key="1">
    <citation type="journal article" date="2014" name="Int. J. Syst. Evol. Microbiol.">
        <title>Phylogenomics and the dynamic genome evolution of the genus Streptococcus.</title>
        <authorList>
            <consortium name="The Broad Institute Genome Sequencing Platform"/>
            <person name="Richards V.P."/>
            <person name="Palmer S.R."/>
            <person name="Pavinski Bitar P.D."/>
            <person name="Qin X."/>
            <person name="Weinstock G.M."/>
            <person name="Highlander S.K."/>
            <person name="Town C.D."/>
            <person name="Burne R.A."/>
            <person name="Stanhope M.J."/>
        </authorList>
    </citation>
    <scope>NUCLEOTIDE SEQUENCE [LARGE SCALE GENOMIC DNA]</scope>
    <source>
        <strain evidence="13 14">2285-97</strain>
    </source>
</reference>
<protein>
    <recommendedName>
        <fullName evidence="3">Probable multidrug resistance protein NorM</fullName>
    </recommendedName>
    <alternativeName>
        <fullName evidence="11">Multidrug-efflux transporter</fullName>
    </alternativeName>
</protein>
<feature type="transmembrane region" description="Helical" evidence="12">
    <location>
        <begin position="27"/>
        <end position="50"/>
    </location>
</feature>
<sequence>MINQKSYYKEILNLALPAMIENILQMLMGLVDSYLVAQLGIVAITGVSVANNIISIYQAIYIALAAAVSSLIARSFISESENEQARKIGESLSLTIYISLFLGVITVLFAREMLISLGTSEQVAQVGRLYLGVIGGNCFAIGLIVVLGAIVRANGYPKLPMYVSLLSNIINIILSSLSILVWHYGIIGVATATVISRVIACLILIRFLPIKRVISEFNFKPSKELLYLSFPTAMERLLMRLGDVVTIIIVVKLGTKTVAGNAIGESITQFNYMPGLAMATATIILVARSELENRSEQKKLIKQILWLSSSMMLAIAFVVYIFGKLLSGQFTSDTVVINSSMIVILFSLIGSFSTSGTLIYTAVWQGLGRPKIPLYTTSFGMWVIRIGFGYLLSIPLKLGLSGVWIATVLDNTSRWFILKYYYKQKKL</sequence>
<dbReference type="AlphaFoldDB" id="G5KF98"/>
<evidence type="ECO:0000256" key="2">
    <source>
        <dbReference type="ARBA" id="ARBA00004651"/>
    </source>
</evidence>
<dbReference type="EMBL" id="AEUZ02000001">
    <property type="protein sequence ID" value="EHJ55772.1"/>
    <property type="molecule type" value="Genomic_DNA"/>
</dbReference>
<keyword evidence="6" id="KW-1003">Cell membrane</keyword>
<feature type="transmembrane region" description="Helical" evidence="12">
    <location>
        <begin position="186"/>
        <end position="205"/>
    </location>
</feature>
<evidence type="ECO:0000256" key="12">
    <source>
        <dbReference type="SAM" id="Phobius"/>
    </source>
</evidence>
<evidence type="ECO:0000256" key="5">
    <source>
        <dbReference type="ARBA" id="ARBA00022449"/>
    </source>
</evidence>
<feature type="transmembrane region" description="Helical" evidence="12">
    <location>
        <begin position="56"/>
        <end position="77"/>
    </location>
</feature>
<dbReference type="PIRSF" id="PIRSF006603">
    <property type="entry name" value="DinF"/>
    <property type="match status" value="1"/>
</dbReference>
<evidence type="ECO:0000256" key="4">
    <source>
        <dbReference type="ARBA" id="ARBA00022448"/>
    </source>
</evidence>
<organism evidence="13 14">
    <name type="scientific">Streptococcus urinalis 2285-97</name>
    <dbReference type="NCBI Taxonomy" id="764291"/>
    <lineage>
        <taxon>Bacteria</taxon>
        <taxon>Bacillati</taxon>
        <taxon>Bacillota</taxon>
        <taxon>Bacilli</taxon>
        <taxon>Lactobacillales</taxon>
        <taxon>Streptococcaceae</taxon>
        <taxon>Streptococcus</taxon>
    </lineage>
</organism>
<evidence type="ECO:0000313" key="13">
    <source>
        <dbReference type="EMBL" id="EHJ55772.1"/>
    </source>
</evidence>
<keyword evidence="14" id="KW-1185">Reference proteome</keyword>
<evidence type="ECO:0000313" key="14">
    <source>
        <dbReference type="Proteomes" id="UP000005388"/>
    </source>
</evidence>
<evidence type="ECO:0000256" key="11">
    <source>
        <dbReference type="ARBA" id="ARBA00031636"/>
    </source>
</evidence>
<dbReference type="GO" id="GO:0006811">
    <property type="term" value="P:monoatomic ion transport"/>
    <property type="evidence" value="ECO:0007669"/>
    <property type="project" value="UniProtKB-KW"/>
</dbReference>
<comment type="caution">
    <text evidence="13">The sequence shown here is derived from an EMBL/GenBank/DDBJ whole genome shotgun (WGS) entry which is preliminary data.</text>
</comment>
<gene>
    <name evidence="13" type="ORF">STRUR_2242</name>
</gene>
<evidence type="ECO:0000256" key="3">
    <source>
        <dbReference type="ARBA" id="ARBA00020268"/>
    </source>
</evidence>